<comment type="subcellular location">
    <subcellularLocation>
        <location evidence="1">Cytoplasmic vesicle membrane</location>
        <topology evidence="1">Peripheral membrane protein</topology>
        <orientation evidence="1">Cytoplasmic side</orientation>
    </subcellularLocation>
    <subcellularLocation>
        <location evidence="2">Endoplasmic reticulum membrane</location>
        <topology evidence="2">Peripheral membrane protein</topology>
    </subcellularLocation>
</comment>
<evidence type="ECO:0000256" key="6">
    <source>
        <dbReference type="ARBA" id="ARBA00022574"/>
    </source>
</evidence>
<evidence type="ECO:0000256" key="4">
    <source>
        <dbReference type="ARBA" id="ARBA00022448"/>
    </source>
</evidence>
<feature type="region of interest" description="Disordered" evidence="24">
    <location>
        <begin position="921"/>
        <end position="947"/>
    </location>
</feature>
<dbReference type="PROSITE" id="PS50082">
    <property type="entry name" value="WD_REPEATS_2"/>
    <property type="match status" value="1"/>
</dbReference>
<dbReference type="PROSITE" id="PS50878">
    <property type="entry name" value="RT_POL"/>
    <property type="match status" value="1"/>
</dbReference>
<evidence type="ECO:0000259" key="25">
    <source>
        <dbReference type="PROSITE" id="PS50878"/>
    </source>
</evidence>
<dbReference type="Pfam" id="PF17917">
    <property type="entry name" value="RT_RNaseH"/>
    <property type="match status" value="1"/>
</dbReference>
<dbReference type="Gene3D" id="2.130.10.10">
    <property type="entry name" value="YVTN repeat-like/Quinoprotein amine dehydrogenase"/>
    <property type="match status" value="1"/>
</dbReference>
<organism evidence="26 27">
    <name type="scientific">Mytilus coruscus</name>
    <name type="common">Sea mussel</name>
    <dbReference type="NCBI Taxonomy" id="42192"/>
    <lineage>
        <taxon>Eukaryota</taxon>
        <taxon>Metazoa</taxon>
        <taxon>Spiralia</taxon>
        <taxon>Lophotrochozoa</taxon>
        <taxon>Mollusca</taxon>
        <taxon>Bivalvia</taxon>
        <taxon>Autobranchia</taxon>
        <taxon>Pteriomorphia</taxon>
        <taxon>Mytilida</taxon>
        <taxon>Mytiloidea</taxon>
        <taxon>Mytilidae</taxon>
        <taxon>Mytilinae</taxon>
        <taxon>Mytilus</taxon>
    </lineage>
</organism>
<dbReference type="GO" id="GO:0016787">
    <property type="term" value="F:hydrolase activity"/>
    <property type="evidence" value="ECO:0007669"/>
    <property type="project" value="UniProtKB-KW"/>
</dbReference>
<dbReference type="FunFam" id="2.130.10.10:FF:000009">
    <property type="entry name" value="Protein transport protein Sec31A isoform A"/>
    <property type="match status" value="1"/>
</dbReference>
<evidence type="ECO:0000256" key="23">
    <source>
        <dbReference type="PROSITE-ProRule" id="PRU00221"/>
    </source>
</evidence>
<feature type="region of interest" description="Disordered" evidence="24">
    <location>
        <begin position="1391"/>
        <end position="1437"/>
    </location>
</feature>
<evidence type="ECO:0000256" key="22">
    <source>
        <dbReference type="ARBA" id="ARBA00043112"/>
    </source>
</evidence>
<dbReference type="EMBL" id="CACVKT020001575">
    <property type="protein sequence ID" value="CAC5369226.1"/>
    <property type="molecule type" value="Genomic_DNA"/>
</dbReference>
<evidence type="ECO:0000256" key="16">
    <source>
        <dbReference type="ARBA" id="ARBA00022927"/>
    </source>
</evidence>
<dbReference type="GO" id="GO:0090110">
    <property type="term" value="P:COPII-coated vesicle cargo loading"/>
    <property type="evidence" value="ECO:0007669"/>
    <property type="project" value="TreeGrafter"/>
</dbReference>
<evidence type="ECO:0000256" key="20">
    <source>
        <dbReference type="ARBA" id="ARBA00039468"/>
    </source>
</evidence>
<dbReference type="GO" id="GO:0030127">
    <property type="term" value="C:COPII vesicle coat"/>
    <property type="evidence" value="ECO:0007669"/>
    <property type="project" value="TreeGrafter"/>
</dbReference>
<dbReference type="GO" id="GO:0004519">
    <property type="term" value="F:endonuclease activity"/>
    <property type="evidence" value="ECO:0007669"/>
    <property type="project" value="UniProtKB-KW"/>
</dbReference>
<dbReference type="GO" id="GO:0007029">
    <property type="term" value="P:endoplasmic reticulum organization"/>
    <property type="evidence" value="ECO:0007669"/>
    <property type="project" value="TreeGrafter"/>
</dbReference>
<dbReference type="CDD" id="cd09274">
    <property type="entry name" value="RNase_HI_RT_Ty3"/>
    <property type="match status" value="1"/>
</dbReference>
<dbReference type="InterPro" id="IPR000477">
    <property type="entry name" value="RT_dom"/>
</dbReference>
<dbReference type="SUPFAM" id="SSF50978">
    <property type="entry name" value="WD40 repeat-like"/>
    <property type="match status" value="1"/>
</dbReference>
<keyword evidence="14" id="KW-0931">ER-Golgi transport</keyword>
<feature type="compositionally biased region" description="Low complexity" evidence="24">
    <location>
        <begin position="1421"/>
        <end position="1436"/>
    </location>
</feature>
<keyword evidence="16" id="KW-0653">Protein transport</keyword>
<evidence type="ECO:0000256" key="1">
    <source>
        <dbReference type="ARBA" id="ARBA00004180"/>
    </source>
</evidence>
<evidence type="ECO:0000256" key="19">
    <source>
        <dbReference type="ARBA" id="ARBA00025471"/>
    </source>
</evidence>
<keyword evidence="7" id="KW-0808">Transferase</keyword>
<evidence type="ECO:0000256" key="17">
    <source>
        <dbReference type="ARBA" id="ARBA00023136"/>
    </source>
</evidence>
<dbReference type="Gene3D" id="3.30.70.270">
    <property type="match status" value="2"/>
</dbReference>
<feature type="domain" description="Reverse transcriptase" evidence="25">
    <location>
        <begin position="1"/>
        <end position="66"/>
    </location>
</feature>
<proteinExistence type="inferred from homology"/>
<keyword evidence="11" id="KW-0255">Endonuclease</keyword>
<dbReference type="FunFam" id="1.25.40.1030:FF:000011">
    <property type="entry name" value="SEC31 homolog B, COPII coat complex component"/>
    <property type="match status" value="1"/>
</dbReference>
<dbReference type="PANTHER" id="PTHR13923:SF11">
    <property type="entry name" value="SECRETORY 31, ISOFORM D"/>
    <property type="match status" value="1"/>
</dbReference>
<evidence type="ECO:0000256" key="2">
    <source>
        <dbReference type="ARBA" id="ARBA00004406"/>
    </source>
</evidence>
<dbReference type="FunFam" id="3.10.20.370:FF:000001">
    <property type="entry name" value="Retrovirus-related Pol polyprotein from transposon 17.6-like protein"/>
    <property type="match status" value="1"/>
</dbReference>
<dbReference type="GO" id="GO:0005789">
    <property type="term" value="C:endoplasmic reticulum membrane"/>
    <property type="evidence" value="ECO:0007669"/>
    <property type="project" value="UniProtKB-SubCell"/>
</dbReference>
<evidence type="ECO:0000256" key="12">
    <source>
        <dbReference type="ARBA" id="ARBA00022801"/>
    </source>
</evidence>
<protein>
    <recommendedName>
        <fullName evidence="20">Protein transport protein Sec31A</fullName>
    </recommendedName>
    <alternativeName>
        <fullName evidence="22">SEC31-like protein 1</fullName>
    </alternativeName>
    <alternativeName>
        <fullName evidence="21">SEC31-related protein A</fullName>
    </alternativeName>
</protein>
<keyword evidence="4" id="KW-0813">Transport</keyword>
<sequence>MINNVIKDLDCCYAYIDDLIVCSDSWEEHLTHLYDTFDRLSQSNLTVNLGKSEFCQATVDYLGHTVGQGQVKPITAKVDAITKFPPPTNKKQLMRYLGMIGFYRKFCSNFATVVQPLTHLLRKDSKFIWSENCQNAFENSKSLLINSPVLITPDYEKQFKLAVDASDVGVGAVLYQETDDNVEKPISNFSKKLNKHQKNYSTIEKECFALLSALQHFDVYLNPTVHPILVYTDHNPLTFIHKMRNKNQRLTRWSLLLQEYDVIVKHIKGKDNQDSSVTSCLMTSSATVFVPENSYNAASGRENSVLTNSTDGLTDTSASYINSILTCQLTRSNTSSDPKVFDLTSDYYILFAKGTISGGKKDKHSFTDKTDSVVDFQSMKDLAGDKYWWVKKQIQNMRVKEIDKTANVAWSPEKQFPVYVVAGTAAQQLDATFSTTAALEIYHLDLSDSSLHMPLVASIPSEHRFHKVVWGSHGMSEGSSGVIVAGADNGNLFCYDGASMIKGSDKLLFKQDKHIGAVKALDFNNFQSNLLASGASESEIFIWDLNKSESPMTPGAKSQPPEEVSCVCWNRQVQHILASTFGSRCVVWDLRKNEPIIKVSDSMSRIKCSKVAWHPDVPTQMCLSSEDDHTPVIQMWDLRYATSPVKTFENHFIEKGVLDIAWCPQDSDLLLSCGKDNRILCWNPNSDVPGGEVIYELPTSTQWCFDVQWCPRNPGVISSSSFDGHVSVYSLMGGGHPIHIADKVADSFQSNDPFAQAAAAHQVQQTQNVMPLQKPPKWLRKPVGASFGFGGKLVSFESSSSTTQQPSPKNVYVSQVVTETELLNSSSQLEQALLNGQYVEFCAMKSANSSDEIQENIWNFLRVNFEKEPREHYIGLLGYDKTELARKVAEHISADPHYESQGVDAEELAQRMTQLHTADGVAASGGQASPNVGSKTPGSRDDLSSGNISDTFDDIAAANAQQEKVEQTPLNISTEDDPEGYLCQALLMGNFEAAVELCLCENKMAEAILLAIAGGPELLQRTQKRYFAKNNGNISRLISSVVTQNWSHIVESCDIANWKEALALILTYASSEEFVPLCESLARRLENEMGGEYSMYASLCYICSGNLENLVQNWLNNTESQNSPIALEDLVEKVMILRKAVELSRGQAQDISGGALADKLNQYSNLLAAQGSLETAFSYLGNSTDLNLNILKDRLFYALGKQTYGIQAPQCPFQKKDVLPEGGVRQQVRATQPSRNIGQKQQVHNSQAKSTFNTVTTNSTSPYMNPNQYQYSAMNGAVATSQATNYYNPVGASQPTQPVAPSAISKGPLAHKYPTPAVSTSAYGIDTYTSQPNSYNGPSSQPNMYKTPSMTGTTSTPTMFNPGQLNPQPNSASQTTMFNPASITGQQQPAMYNPGSGVNQPPENVYNPGAGSSQSQPNMFNTPSGGPSNSPSSNTGFHSFIYEKPENCWNDTPLVQERAPKAGKKMPIAPAVDYSNLYNPQAIQAEMQAQPTYQGNWNYQQPSNIPPQRKAAAMAAVASEVQAAHVQQEVHREPIPTEHQVLQDIFDGLVRSCLSAATNPQMKRKLDDVTRKLELLYGRLRTNSLSQNVILGLHQIIQSIQQGDYNSGLQIYNQMVSHGNFSEISNFMPGLKMLLQSANQLQVYVR</sequence>
<feature type="compositionally biased region" description="Polar residues" evidence="24">
    <location>
        <begin position="1410"/>
        <end position="1420"/>
    </location>
</feature>
<evidence type="ECO:0000313" key="27">
    <source>
        <dbReference type="Proteomes" id="UP000507470"/>
    </source>
</evidence>
<keyword evidence="13" id="KW-0256">Endoplasmic reticulum</keyword>
<dbReference type="GO" id="GO:0070971">
    <property type="term" value="C:endoplasmic reticulum exit site"/>
    <property type="evidence" value="ECO:0007669"/>
    <property type="project" value="TreeGrafter"/>
</dbReference>
<dbReference type="Pfam" id="PF00078">
    <property type="entry name" value="RVT_1"/>
    <property type="match status" value="1"/>
</dbReference>
<dbReference type="InterPro" id="IPR043502">
    <property type="entry name" value="DNA/RNA_pol_sf"/>
</dbReference>
<evidence type="ECO:0000256" key="24">
    <source>
        <dbReference type="SAM" id="MobiDB-lite"/>
    </source>
</evidence>
<dbReference type="SUPFAM" id="SSF56672">
    <property type="entry name" value="DNA/RNA polymerases"/>
    <property type="match status" value="1"/>
</dbReference>
<comment type="function">
    <text evidence="19">Component of the coat protein complex II (COPII) which promotes the formation of transport vesicles from the endoplasmic reticulum (ER). The coat has two main functions, the physical deformation of the endoplasmic reticulum membrane into vesicles and the selection of cargo molecules.</text>
</comment>
<keyword evidence="15" id="KW-0695">RNA-directed DNA polymerase</keyword>
<evidence type="ECO:0000256" key="13">
    <source>
        <dbReference type="ARBA" id="ARBA00022824"/>
    </source>
</evidence>
<keyword evidence="10" id="KW-0677">Repeat</keyword>
<dbReference type="Gene3D" id="1.25.40.1030">
    <property type="match status" value="1"/>
</dbReference>
<accession>A0A6J8AMS2</accession>
<keyword evidence="18" id="KW-0968">Cytoplasmic vesicle</keyword>
<dbReference type="Proteomes" id="UP000507470">
    <property type="component" value="Unassembled WGS sequence"/>
</dbReference>
<evidence type="ECO:0000313" key="26">
    <source>
        <dbReference type="EMBL" id="CAC5369226.1"/>
    </source>
</evidence>
<keyword evidence="6 23" id="KW-0853">WD repeat</keyword>
<dbReference type="InterPro" id="IPR041373">
    <property type="entry name" value="RT_RNaseH"/>
</dbReference>
<gene>
    <name evidence="26" type="ORF">MCOR_8483</name>
</gene>
<dbReference type="InterPro" id="IPR015943">
    <property type="entry name" value="WD40/YVTN_repeat-like_dom_sf"/>
</dbReference>
<evidence type="ECO:0000256" key="7">
    <source>
        <dbReference type="ARBA" id="ARBA00022679"/>
    </source>
</evidence>
<name>A0A6J8AMS2_MYTCO</name>
<feature type="compositionally biased region" description="Polar residues" evidence="24">
    <location>
        <begin position="1391"/>
        <end position="1402"/>
    </location>
</feature>
<dbReference type="PANTHER" id="PTHR13923">
    <property type="entry name" value="SEC31-RELATED PROTEIN"/>
    <property type="match status" value="1"/>
</dbReference>
<dbReference type="OrthoDB" id="542917at2759"/>
<reference evidence="26 27" key="1">
    <citation type="submission" date="2020-06" db="EMBL/GenBank/DDBJ databases">
        <authorList>
            <person name="Li R."/>
            <person name="Bekaert M."/>
        </authorList>
    </citation>
    <scope>NUCLEOTIDE SEQUENCE [LARGE SCALE GENOMIC DNA]</scope>
    <source>
        <strain evidence="27">wild</strain>
    </source>
</reference>
<keyword evidence="8" id="KW-0548">Nucleotidyltransferase</keyword>
<evidence type="ECO:0000256" key="10">
    <source>
        <dbReference type="ARBA" id="ARBA00022737"/>
    </source>
</evidence>
<dbReference type="GO" id="GO:0015031">
    <property type="term" value="P:protein transport"/>
    <property type="evidence" value="ECO:0007669"/>
    <property type="project" value="UniProtKB-KW"/>
</dbReference>
<evidence type="ECO:0000256" key="11">
    <source>
        <dbReference type="ARBA" id="ARBA00022759"/>
    </source>
</evidence>
<evidence type="ECO:0000256" key="3">
    <source>
        <dbReference type="ARBA" id="ARBA00009358"/>
    </source>
</evidence>
<evidence type="ECO:0000256" key="15">
    <source>
        <dbReference type="ARBA" id="ARBA00022918"/>
    </source>
</evidence>
<dbReference type="InterPro" id="IPR040251">
    <property type="entry name" value="SEC31-like"/>
</dbReference>
<keyword evidence="9" id="KW-0540">Nuclease</keyword>
<dbReference type="InterPro" id="IPR043128">
    <property type="entry name" value="Rev_trsase/Diguanyl_cyclase"/>
</dbReference>
<evidence type="ECO:0000256" key="21">
    <source>
        <dbReference type="ARBA" id="ARBA00041470"/>
    </source>
</evidence>
<keyword evidence="5" id="KW-0963">Cytoplasm</keyword>
<dbReference type="GO" id="GO:0003964">
    <property type="term" value="F:RNA-directed DNA polymerase activity"/>
    <property type="evidence" value="ECO:0007669"/>
    <property type="project" value="UniProtKB-KW"/>
</dbReference>
<dbReference type="FunFam" id="3.30.70.270:FF:000115">
    <property type="entry name" value="Polyprotein of retroviral origin, putative"/>
    <property type="match status" value="1"/>
</dbReference>
<keyword evidence="17" id="KW-0472">Membrane</keyword>
<dbReference type="SMART" id="SM00320">
    <property type="entry name" value="WD40"/>
    <property type="match status" value="6"/>
</dbReference>
<evidence type="ECO:0000256" key="5">
    <source>
        <dbReference type="ARBA" id="ARBA00022490"/>
    </source>
</evidence>
<dbReference type="Pfam" id="PF00400">
    <property type="entry name" value="WD40"/>
    <property type="match status" value="1"/>
</dbReference>
<dbReference type="GO" id="GO:0005198">
    <property type="term" value="F:structural molecule activity"/>
    <property type="evidence" value="ECO:0007669"/>
    <property type="project" value="TreeGrafter"/>
</dbReference>
<dbReference type="InterPro" id="IPR001680">
    <property type="entry name" value="WD40_rpt"/>
</dbReference>
<feature type="repeat" description="WD" evidence="23">
    <location>
        <begin position="511"/>
        <end position="553"/>
    </location>
</feature>
<dbReference type="FunFam" id="1.20.940.10:FF:000001">
    <property type="entry name" value="Protein transport protein Sec31A isoform A"/>
    <property type="match status" value="1"/>
</dbReference>
<keyword evidence="12" id="KW-0378">Hydrolase</keyword>
<dbReference type="InterPro" id="IPR036322">
    <property type="entry name" value="WD40_repeat_dom_sf"/>
</dbReference>
<evidence type="ECO:0000256" key="9">
    <source>
        <dbReference type="ARBA" id="ARBA00022722"/>
    </source>
</evidence>
<evidence type="ECO:0000256" key="8">
    <source>
        <dbReference type="ARBA" id="ARBA00022695"/>
    </source>
</evidence>
<evidence type="ECO:0000256" key="18">
    <source>
        <dbReference type="ARBA" id="ARBA00023329"/>
    </source>
</evidence>
<dbReference type="Gene3D" id="1.20.940.10">
    <property type="entry name" value="Functional domain of the splicing factor Prp18"/>
    <property type="match status" value="1"/>
</dbReference>
<keyword evidence="27" id="KW-1185">Reference proteome</keyword>
<feature type="compositionally biased region" description="Polar residues" evidence="24">
    <location>
        <begin position="926"/>
        <end position="937"/>
    </location>
</feature>
<comment type="similarity">
    <text evidence="3">Belongs to the WD repeat SEC31 family.</text>
</comment>
<evidence type="ECO:0000256" key="14">
    <source>
        <dbReference type="ARBA" id="ARBA00022892"/>
    </source>
</evidence>